<dbReference type="PRINTS" id="PR00359">
    <property type="entry name" value="BP450"/>
</dbReference>
<dbReference type="Proteomes" id="UP000649573">
    <property type="component" value="Unassembled WGS sequence"/>
</dbReference>
<keyword evidence="3" id="KW-1185">Reference proteome</keyword>
<dbReference type="EMBL" id="BMRE01000054">
    <property type="protein sequence ID" value="GGU74032.1"/>
    <property type="molecule type" value="Genomic_DNA"/>
</dbReference>
<dbReference type="PANTHER" id="PTHR46696:SF1">
    <property type="entry name" value="CYTOCHROME P450 YJIB-RELATED"/>
    <property type="match status" value="1"/>
</dbReference>
<dbReference type="Pfam" id="PF00067">
    <property type="entry name" value="p450"/>
    <property type="match status" value="1"/>
</dbReference>
<sequence>MGLVKLDALRGRSPPARGCPQHSPELNSYVHLADRSGWSRSDHDFRRLCQGLHTDQLAMLRADPTLIDSALNEVLRFSGPLLTPMFRFTIEQVNIGGTVIPSREIVLISLAAANCDPAKFPEPDRFRIDRSAQCHLCFGHGMDAI</sequence>
<organism evidence="2 3">
    <name type="scientific">Lentzea flava</name>
    <dbReference type="NCBI Taxonomy" id="103732"/>
    <lineage>
        <taxon>Bacteria</taxon>
        <taxon>Bacillati</taxon>
        <taxon>Actinomycetota</taxon>
        <taxon>Actinomycetes</taxon>
        <taxon>Pseudonocardiales</taxon>
        <taxon>Pseudonocardiaceae</taxon>
        <taxon>Lentzea</taxon>
    </lineage>
</organism>
<name>A0ABQ2V938_9PSEU</name>
<evidence type="ECO:0000313" key="2">
    <source>
        <dbReference type="EMBL" id="GGU74032.1"/>
    </source>
</evidence>
<protein>
    <recommendedName>
        <fullName evidence="4">Cytochrome P450</fullName>
    </recommendedName>
</protein>
<comment type="caution">
    <text evidence="2">The sequence shown here is derived from an EMBL/GenBank/DDBJ whole genome shotgun (WGS) entry which is preliminary data.</text>
</comment>
<dbReference type="InterPro" id="IPR036396">
    <property type="entry name" value="Cyt_P450_sf"/>
</dbReference>
<gene>
    <name evidence="2" type="ORF">GCM10010178_76870</name>
</gene>
<comment type="similarity">
    <text evidence="1">Belongs to the cytochrome P450 family.</text>
</comment>
<proteinExistence type="inferred from homology"/>
<evidence type="ECO:0000313" key="3">
    <source>
        <dbReference type="Proteomes" id="UP000649573"/>
    </source>
</evidence>
<accession>A0ABQ2V938</accession>
<dbReference type="InterPro" id="IPR001128">
    <property type="entry name" value="Cyt_P450"/>
</dbReference>
<reference evidence="3" key="1">
    <citation type="journal article" date="2019" name="Int. J. Syst. Evol. Microbiol.">
        <title>The Global Catalogue of Microorganisms (GCM) 10K type strain sequencing project: providing services to taxonomists for standard genome sequencing and annotation.</title>
        <authorList>
            <consortium name="The Broad Institute Genomics Platform"/>
            <consortium name="The Broad Institute Genome Sequencing Center for Infectious Disease"/>
            <person name="Wu L."/>
            <person name="Ma J."/>
        </authorList>
    </citation>
    <scope>NUCLEOTIDE SEQUENCE [LARGE SCALE GENOMIC DNA]</scope>
    <source>
        <strain evidence="3">JCM 3296</strain>
    </source>
</reference>
<evidence type="ECO:0008006" key="4">
    <source>
        <dbReference type="Google" id="ProtNLM"/>
    </source>
</evidence>
<dbReference type="Gene3D" id="1.10.630.10">
    <property type="entry name" value="Cytochrome P450"/>
    <property type="match status" value="1"/>
</dbReference>
<dbReference type="InterPro" id="IPR002397">
    <property type="entry name" value="Cyt_P450_B"/>
</dbReference>
<dbReference type="PANTHER" id="PTHR46696">
    <property type="entry name" value="P450, PUTATIVE (EUROFUNG)-RELATED"/>
    <property type="match status" value="1"/>
</dbReference>
<dbReference type="SUPFAM" id="SSF48264">
    <property type="entry name" value="Cytochrome P450"/>
    <property type="match status" value="1"/>
</dbReference>
<evidence type="ECO:0000256" key="1">
    <source>
        <dbReference type="ARBA" id="ARBA00010617"/>
    </source>
</evidence>